<name>A0ABN8PS15_9CNID</name>
<feature type="non-terminal residue" evidence="2">
    <location>
        <position position="559"/>
    </location>
</feature>
<comment type="caution">
    <text evidence="2">The sequence shown here is derived from an EMBL/GenBank/DDBJ whole genome shotgun (WGS) entry which is preliminary data.</text>
</comment>
<evidence type="ECO:0000256" key="1">
    <source>
        <dbReference type="SAM" id="MobiDB-lite"/>
    </source>
</evidence>
<organism evidence="2 3">
    <name type="scientific">Porites lobata</name>
    <dbReference type="NCBI Taxonomy" id="104759"/>
    <lineage>
        <taxon>Eukaryota</taxon>
        <taxon>Metazoa</taxon>
        <taxon>Cnidaria</taxon>
        <taxon>Anthozoa</taxon>
        <taxon>Hexacorallia</taxon>
        <taxon>Scleractinia</taxon>
        <taxon>Fungiina</taxon>
        <taxon>Poritidae</taxon>
        <taxon>Porites</taxon>
    </lineage>
</organism>
<gene>
    <name evidence="2" type="ORF">PLOB_00046513</name>
</gene>
<dbReference type="PANTHER" id="PTHR33050">
    <property type="entry name" value="REVERSE TRANSCRIPTASE DOMAIN-CONTAINING PROTEIN"/>
    <property type="match status" value="1"/>
</dbReference>
<feature type="region of interest" description="Disordered" evidence="1">
    <location>
        <begin position="89"/>
        <end position="108"/>
    </location>
</feature>
<keyword evidence="3" id="KW-1185">Reference proteome</keyword>
<reference evidence="2 3" key="1">
    <citation type="submission" date="2022-05" db="EMBL/GenBank/DDBJ databases">
        <authorList>
            <consortium name="Genoscope - CEA"/>
            <person name="William W."/>
        </authorList>
    </citation>
    <scope>NUCLEOTIDE SEQUENCE [LARGE SCALE GENOMIC DNA]</scope>
</reference>
<proteinExistence type="predicted"/>
<dbReference type="EMBL" id="CALNXK010000083">
    <property type="protein sequence ID" value="CAH3148253.1"/>
    <property type="molecule type" value="Genomic_DNA"/>
</dbReference>
<dbReference type="PANTHER" id="PTHR33050:SF7">
    <property type="entry name" value="RIBONUCLEASE H"/>
    <property type="match status" value="1"/>
</dbReference>
<sequence>MNKEELVELLAKSQDAILKRVDSKLQELKRSISEDQEECLSSVVKRVKEHNTIKWKKVGNEKQFKFNQSVEARFDSAISAIEKKKLDKAKKELEEGEEPGSLVDRKDTGETTAPISFLQEDLISQPSDVFDFEKSSGSCLFKVGSLREHVDFWSNSIRASDFIINTIVEGYRIPFFDLPENFGIPNRSSAFKYKDFVNEAISELIERGCVKEVLIPPKFINPLHVLQQSVWEPSQVGTWLGFHLDFSLNFITVPLPKITKFQESISRILTLRFVNAKDLASVAGQLNSMFLAIGNIVRLMSRAMYAQISAQNSWFSNFYLEDSVVEELVFWQSNLDHLSGRHASDTGYGGYIVELGPQVSAQGVWSADLAKESSTMREILAVRKVLQSFAPNLAGLCVKMAQGQPECCALDSRFWNPYCEAMDTFTRSWDFDNNWVCPPPQLVPRTLRHMRSCCAQGTLIVPLGRSAPFWPVLTTDGSHLAHFVEDWVDLSPLKTTFCMGRHSAGGFGRENLNFKVLAVRINFRSVRELMASDGLRFSWELKWPQEKLKTFWNDQLRVL</sequence>
<dbReference type="PROSITE" id="PS50270">
    <property type="entry name" value="NGF_2"/>
    <property type="match status" value="1"/>
</dbReference>
<accession>A0ABN8PS15</accession>
<dbReference type="InterPro" id="IPR052055">
    <property type="entry name" value="Hepadnavirus_pol/RT"/>
</dbReference>
<evidence type="ECO:0000313" key="2">
    <source>
        <dbReference type="EMBL" id="CAH3148253.1"/>
    </source>
</evidence>
<evidence type="ECO:0000313" key="3">
    <source>
        <dbReference type="Proteomes" id="UP001159405"/>
    </source>
</evidence>
<protein>
    <submittedName>
        <fullName evidence="2">Uncharacterized protein</fullName>
    </submittedName>
</protein>
<dbReference type="Proteomes" id="UP001159405">
    <property type="component" value="Unassembled WGS sequence"/>
</dbReference>